<dbReference type="RefSeq" id="WP_129462839.1">
    <property type="nucleotide sequence ID" value="NZ_SBKQ01000001.1"/>
</dbReference>
<dbReference type="InterPro" id="IPR026341">
    <property type="entry name" value="T9SS_type_B"/>
</dbReference>
<evidence type="ECO:0000256" key="1">
    <source>
        <dbReference type="SAM" id="SignalP"/>
    </source>
</evidence>
<dbReference type="Proteomes" id="UP000289734">
    <property type="component" value="Unassembled WGS sequence"/>
</dbReference>
<dbReference type="SUPFAM" id="SSF101908">
    <property type="entry name" value="Putative isomerase YbhE"/>
    <property type="match status" value="1"/>
</dbReference>
<name>A0A4Q1KZV2_9FLAO</name>
<dbReference type="CDD" id="cd00146">
    <property type="entry name" value="PKD"/>
    <property type="match status" value="1"/>
</dbReference>
<dbReference type="SUPFAM" id="SSF49299">
    <property type="entry name" value="PKD domain"/>
    <property type="match status" value="1"/>
</dbReference>
<dbReference type="SMART" id="SM00089">
    <property type="entry name" value="PKD"/>
    <property type="match status" value="1"/>
</dbReference>
<accession>A0A4Q1KZV2</accession>
<dbReference type="AlphaFoldDB" id="A0A4Q1KZV2"/>
<dbReference type="EMBL" id="SBKQ01000001">
    <property type="protein sequence ID" value="RXR35415.1"/>
    <property type="molecule type" value="Genomic_DNA"/>
</dbReference>
<dbReference type="NCBIfam" id="TIGR04131">
    <property type="entry name" value="Bac_Flav_CTERM"/>
    <property type="match status" value="1"/>
</dbReference>
<dbReference type="InterPro" id="IPR022409">
    <property type="entry name" value="PKD/Chitinase_dom"/>
</dbReference>
<evidence type="ECO:0000259" key="2">
    <source>
        <dbReference type="PROSITE" id="PS50093"/>
    </source>
</evidence>
<dbReference type="PROSITE" id="PS50093">
    <property type="entry name" value="PKD"/>
    <property type="match status" value="1"/>
</dbReference>
<keyword evidence="1" id="KW-0732">Signal</keyword>
<proteinExistence type="predicted"/>
<comment type="caution">
    <text evidence="3">The sequence shown here is derived from an EMBL/GenBank/DDBJ whole genome shotgun (WGS) entry which is preliminary data.</text>
</comment>
<dbReference type="InterPro" id="IPR000601">
    <property type="entry name" value="PKD_dom"/>
</dbReference>
<dbReference type="Pfam" id="PF13585">
    <property type="entry name" value="CHU_C"/>
    <property type="match status" value="1"/>
</dbReference>
<protein>
    <submittedName>
        <fullName evidence="3">T9SS type B sorting domain-containing protein</fullName>
    </submittedName>
</protein>
<feature type="signal peptide" evidence="1">
    <location>
        <begin position="1"/>
        <end position="20"/>
    </location>
</feature>
<organism evidence="3 4">
    <name type="scientific">Flavobacterium piscinae</name>
    <dbReference type="NCBI Taxonomy" id="2506424"/>
    <lineage>
        <taxon>Bacteria</taxon>
        <taxon>Pseudomonadati</taxon>
        <taxon>Bacteroidota</taxon>
        <taxon>Flavobacteriia</taxon>
        <taxon>Flavobacteriales</taxon>
        <taxon>Flavobacteriaceae</taxon>
        <taxon>Flavobacterium</taxon>
    </lineage>
</organism>
<gene>
    <name evidence="3" type="ORF">EQG68_00540</name>
</gene>
<dbReference type="InterPro" id="IPR013783">
    <property type="entry name" value="Ig-like_fold"/>
</dbReference>
<feature type="domain" description="PKD" evidence="2">
    <location>
        <begin position="456"/>
        <end position="500"/>
    </location>
</feature>
<dbReference type="Gene3D" id="2.60.40.10">
    <property type="entry name" value="Immunoglobulins"/>
    <property type="match status" value="1"/>
</dbReference>
<dbReference type="InterPro" id="IPR035986">
    <property type="entry name" value="PKD_dom_sf"/>
</dbReference>
<sequence length="1016" mass="112554">MRSKLCMLFFLYTLASSAQGEASTWYFGHNAGLKFLSDGSVLPLSDGLLYTDEGCSTISDANGNLLFYTDGRTVWDRNHVVMPNGNYFEGTGLFGDPSSTQSGIIIPRPNYTNQYYIFTVDEPHHENALVYPAVFSGNYTETGSGNVPNSDDGKNNGFNYSLIDLSINGSNGSLGDVVTRNIHLITYDTNPNGEQIKYKCSEKITAVKNENDNSYWVITHFVNKFYAFKVDEYGVSTTPVISTIGSNQELTGYRRNAIGYLKASPNGEKIVIAHQQNGIETGLSSYGTGSVELFDFNIATGIISNYLPILPNIQGYGIEFSPSSERLYATYRIGTSPMMELAQFDLTQPNPETTKQIIFDEANHLFALQLAPNNKIYCATGYQNSLGVINNPDNLGTACNYIQQGQELASGKLVQLGLPPFITSFFNASIIASNNCLGENTNFNLNSNQTISSAFWDFGDGSTSSEINPSHLYTTAGSYIVTVTAVGAEGVITKTKSITIFTVPTSTAIASQSICSNNSSYQLSQNDASLLGSQSPSLFAVLYFGSYTNASENSNQLPDDYFLTNGQNIFFAKIINRQNPTCFVIQSFEINWFLQPNITTPTDYVVCEEAPYTNTDYFDLTQKNTEILGTLDPAIFGISYHQTLEDAQLGSNAISSPYLNSNPSETIYVRVFNFQNALCYSISYFTIRVVRKPIIHGISDWYECGSNDYTSLSFDLSQKNEEILNGQSTTEFLVSYHSTLEDSTLNSNALTQYLTLTTNPQTIYVRVTNQINQSCFSLSSFDIEIFPNPEVNLQTEYTICDNSVITIESPPGFDAYLWSTGETSSTIDVSQAGNYQLTVFKNYGNILCDSTLEFFVTSVTSEVIDQIIISDWTLNNNSIEILMSGNGNHSYSLDGNNFQDSPIFYNLSSGEYVVYVKDNLGCGIIKETISILMYPYFFTPNGDGYNDSWQIFQGHSEPSLEVLIFDRYGKLLKTFFGNSIGWDGTSNGVLLPSSDYWFIVKRENGKIHKGHFTLKR</sequence>
<evidence type="ECO:0000313" key="4">
    <source>
        <dbReference type="Proteomes" id="UP000289734"/>
    </source>
</evidence>
<evidence type="ECO:0000313" key="3">
    <source>
        <dbReference type="EMBL" id="RXR35415.1"/>
    </source>
</evidence>
<dbReference type="Pfam" id="PF18911">
    <property type="entry name" value="PKD_4"/>
    <property type="match status" value="1"/>
</dbReference>
<keyword evidence="4" id="KW-1185">Reference proteome</keyword>
<reference evidence="4" key="1">
    <citation type="submission" date="2019-01" db="EMBL/GenBank/DDBJ databases">
        <title>Cytophagaceae bacterium strain CAR-16.</title>
        <authorList>
            <person name="Chen W.-M."/>
        </authorList>
    </citation>
    <scope>NUCLEOTIDE SEQUENCE [LARGE SCALE GENOMIC DNA]</scope>
    <source>
        <strain evidence="4">ICH-30</strain>
    </source>
</reference>
<dbReference type="OrthoDB" id="9765926at2"/>
<feature type="chain" id="PRO_5020648116" evidence="1">
    <location>
        <begin position="21"/>
        <end position="1016"/>
    </location>
</feature>